<organism evidence="2 3">
    <name type="scientific">Microbotryum saponariae</name>
    <dbReference type="NCBI Taxonomy" id="289078"/>
    <lineage>
        <taxon>Eukaryota</taxon>
        <taxon>Fungi</taxon>
        <taxon>Dikarya</taxon>
        <taxon>Basidiomycota</taxon>
        <taxon>Pucciniomycotina</taxon>
        <taxon>Microbotryomycetes</taxon>
        <taxon>Microbotryales</taxon>
        <taxon>Microbotryaceae</taxon>
        <taxon>Microbotryum</taxon>
    </lineage>
</organism>
<name>A0A2X0KG62_9BASI</name>
<feature type="region of interest" description="Disordered" evidence="1">
    <location>
        <begin position="72"/>
        <end position="107"/>
    </location>
</feature>
<evidence type="ECO:0000313" key="2">
    <source>
        <dbReference type="EMBL" id="SCZ92552.1"/>
    </source>
</evidence>
<evidence type="ECO:0000256" key="1">
    <source>
        <dbReference type="SAM" id="MobiDB-lite"/>
    </source>
</evidence>
<reference evidence="3" key="1">
    <citation type="submission" date="2016-10" db="EMBL/GenBank/DDBJ databases">
        <authorList>
            <person name="Jeantristanb JTB J.-T."/>
            <person name="Ricardo R."/>
        </authorList>
    </citation>
    <scope>NUCLEOTIDE SEQUENCE [LARGE SCALE GENOMIC DNA]</scope>
</reference>
<feature type="region of interest" description="Disordered" evidence="1">
    <location>
        <begin position="1"/>
        <end position="20"/>
    </location>
</feature>
<feature type="compositionally biased region" description="Polar residues" evidence="1">
    <location>
        <begin position="307"/>
        <end position="319"/>
    </location>
</feature>
<sequence length="319" mass="33006">MATAALLHSSSPHSHHPRYHQAAPAGIMSTPATATIAEDELMDLFASDTFSLESARDRDLMALSKVLQTSLPSSPPLAHAMVPTSVTSTGPGASSGSSSRQFGASGAQAQWITSHQGYGNGYGSGYPHEASSNNGWRPDASTSASAYLHHGAPTCTPSSSFNPAQAGFGAVGAGSHFGQVPPPPTPQGTPMSYYAHLPSPNLDSSSRNLSAFPMNGMAVNAAPLAGCRAPAVSRERAPADIPANEWSSRLRSASSAGGYAIRPPSYEDATSVTRMSRSGATPNGRGRRVDDDDDNDDAMMGERESGDGSSTSQGWPARF</sequence>
<dbReference type="AlphaFoldDB" id="A0A2X0KG62"/>
<keyword evidence="3" id="KW-1185">Reference proteome</keyword>
<feature type="region of interest" description="Disordered" evidence="1">
    <location>
        <begin position="247"/>
        <end position="319"/>
    </location>
</feature>
<dbReference type="OrthoDB" id="10436580at2759"/>
<dbReference type="Proteomes" id="UP000249723">
    <property type="component" value="Unassembled WGS sequence"/>
</dbReference>
<gene>
    <name evidence="2" type="ORF">BZ3500_MVSOF-1268-A1-R1_CHR5-2G07970</name>
</gene>
<dbReference type="EMBL" id="FMWP01000018">
    <property type="protein sequence ID" value="SCZ92552.1"/>
    <property type="molecule type" value="Genomic_DNA"/>
</dbReference>
<feature type="compositionally biased region" description="Polar residues" evidence="1">
    <location>
        <begin position="268"/>
        <end position="281"/>
    </location>
</feature>
<protein>
    <submittedName>
        <fullName evidence="2">BZ3500_MvSof-1268-A1-R1_Chr5-2g07970 protein</fullName>
    </submittedName>
</protein>
<feature type="region of interest" description="Disordered" evidence="1">
    <location>
        <begin position="172"/>
        <end position="199"/>
    </location>
</feature>
<feature type="compositionally biased region" description="Low complexity" evidence="1">
    <location>
        <begin position="84"/>
        <end position="107"/>
    </location>
</feature>
<proteinExistence type="predicted"/>
<accession>A0A2X0KG62</accession>
<evidence type="ECO:0000313" key="3">
    <source>
        <dbReference type="Proteomes" id="UP000249723"/>
    </source>
</evidence>
<feature type="compositionally biased region" description="Low complexity" evidence="1">
    <location>
        <begin position="247"/>
        <end position="258"/>
    </location>
</feature>